<keyword evidence="5 6" id="KW-0067">ATP-binding</keyword>
<dbReference type="InterPro" id="IPR017866">
    <property type="entry name" value="Succ-CoA_synthase_bsu_CS"/>
</dbReference>
<feature type="binding site" evidence="5">
    <location>
        <position position="45"/>
    </location>
    <ligand>
        <name>ATP</name>
        <dbReference type="ChEBI" id="CHEBI:30616"/>
    </ligand>
</feature>
<dbReference type="NCBIfam" id="NF001913">
    <property type="entry name" value="PRK00696.1"/>
    <property type="match status" value="1"/>
</dbReference>
<feature type="binding site" evidence="5">
    <location>
        <position position="94"/>
    </location>
    <ligand>
        <name>ATP</name>
        <dbReference type="ChEBI" id="CHEBI:30616"/>
    </ligand>
</feature>
<keyword evidence="9" id="KW-1185">Reference proteome</keyword>
<feature type="binding site" evidence="5">
    <location>
        <position position="257"/>
    </location>
    <ligand>
        <name>substrate</name>
        <note>ligand shared with subunit alpha</note>
    </ligand>
</feature>
<gene>
    <name evidence="5 8" type="primary">sucC</name>
    <name evidence="8" type="ORF">RM779_13825</name>
</gene>
<keyword evidence="2 5" id="KW-0479">Metal-binding</keyword>
<feature type="binding site" evidence="5">
    <location>
        <begin position="52"/>
        <end position="54"/>
    </location>
    <ligand>
        <name>ATP</name>
        <dbReference type="ChEBI" id="CHEBI:30616"/>
    </ligand>
</feature>
<comment type="function">
    <text evidence="5">Succinyl-CoA synthetase functions in the citric acid cycle (TCA), coupling the hydrolysis of succinyl-CoA to the synthesis of either ATP or GTP and thus represents the only step of substrate-level phosphorylation in the TCA. The beta subunit provides nucleotide specificity of the enzyme and binds the substrate succinate, while the binding sites for coenzyme A and phosphate are found in the alpha subunit.</text>
</comment>
<reference evidence="9" key="1">
    <citation type="submission" date="2023-07" db="EMBL/GenBank/DDBJ databases">
        <title>30 novel species of actinomycetes from the DSMZ collection.</title>
        <authorList>
            <person name="Nouioui I."/>
        </authorList>
    </citation>
    <scope>NUCLEOTIDE SEQUENCE [LARGE SCALE GENOMIC DNA]</scope>
    <source>
        <strain evidence="9">DSM 41886</strain>
    </source>
</reference>
<dbReference type="PIRSF" id="PIRSF001554">
    <property type="entry name" value="SucCS_beta"/>
    <property type="match status" value="1"/>
</dbReference>
<feature type="domain" description="ATP-grasp" evidence="7">
    <location>
        <begin position="9"/>
        <end position="225"/>
    </location>
</feature>
<proteinExistence type="inferred from homology"/>
<dbReference type="Pfam" id="PF08442">
    <property type="entry name" value="ATP-grasp_2"/>
    <property type="match status" value="1"/>
</dbReference>
<accession>A0ABU2S421</accession>
<dbReference type="HAMAP" id="MF_00558">
    <property type="entry name" value="Succ_CoA_beta"/>
    <property type="match status" value="1"/>
</dbReference>
<evidence type="ECO:0000259" key="7">
    <source>
        <dbReference type="PROSITE" id="PS50975"/>
    </source>
</evidence>
<evidence type="ECO:0000256" key="6">
    <source>
        <dbReference type="PROSITE-ProRule" id="PRU00409"/>
    </source>
</evidence>
<comment type="catalytic activity">
    <reaction evidence="5">
        <text>GTP + succinate + CoA = succinyl-CoA + GDP + phosphate</text>
        <dbReference type="Rhea" id="RHEA:22120"/>
        <dbReference type="ChEBI" id="CHEBI:30031"/>
        <dbReference type="ChEBI" id="CHEBI:37565"/>
        <dbReference type="ChEBI" id="CHEBI:43474"/>
        <dbReference type="ChEBI" id="CHEBI:57287"/>
        <dbReference type="ChEBI" id="CHEBI:57292"/>
        <dbReference type="ChEBI" id="CHEBI:58189"/>
    </reaction>
</comment>
<dbReference type="EC" id="6.2.1.5" evidence="5"/>
<sequence>MDLFEYQARDLFAKHGVPVLAGEVIDTPEAAREATERLGGRAVVKAQVKTGGRGKAGGVKLASDPEDAVAKAGAILGMDIKGHTVQRVMLAQTADIAEEYYVSFLLDRTNRTFLAMASVEGGMDIEEVAANSPEALAKIPVDAIDGVTADKAREIVEAARFPAEVADQVVDVLQQLWTVFIKEDALLVEVNPLVKTGDGKIVALDGKVSLDANAEFRQPEHAALEDKAAANPLEAAAKERGLNYVKLDGGTVGIIGNGAGLVMSTLDVVAYAGEAHGGVKPANFLDIGGGASAEVMANGLEIILGDPEVRSVFVNVFGGITACDAVANGIVQALELLKSKGEDVKKPLVVRLDGNNAELGRKILTDADHPLVEQVDTMDGAADRAAELAAK</sequence>
<comment type="catalytic activity">
    <reaction evidence="5">
        <text>succinate + ATP + CoA = succinyl-CoA + ADP + phosphate</text>
        <dbReference type="Rhea" id="RHEA:17661"/>
        <dbReference type="ChEBI" id="CHEBI:30031"/>
        <dbReference type="ChEBI" id="CHEBI:30616"/>
        <dbReference type="ChEBI" id="CHEBI:43474"/>
        <dbReference type="ChEBI" id="CHEBI:57287"/>
        <dbReference type="ChEBI" id="CHEBI:57292"/>
        <dbReference type="ChEBI" id="CHEBI:456216"/>
        <dbReference type="EC" id="6.2.1.5"/>
    </reaction>
</comment>
<evidence type="ECO:0000256" key="2">
    <source>
        <dbReference type="ARBA" id="ARBA00022723"/>
    </source>
</evidence>
<comment type="cofactor">
    <cofactor evidence="5">
        <name>Mg(2+)</name>
        <dbReference type="ChEBI" id="CHEBI:18420"/>
    </cofactor>
    <text evidence="5">Binds 1 Mg(2+) ion per subunit.</text>
</comment>
<evidence type="ECO:0000256" key="1">
    <source>
        <dbReference type="ARBA" id="ARBA00022598"/>
    </source>
</evidence>
<keyword evidence="3 5" id="KW-0547">Nucleotide-binding</keyword>
<evidence type="ECO:0000256" key="4">
    <source>
        <dbReference type="ARBA" id="ARBA00022842"/>
    </source>
</evidence>
<dbReference type="EMBL" id="JAVREV010000006">
    <property type="protein sequence ID" value="MDT0443662.1"/>
    <property type="molecule type" value="Genomic_DNA"/>
</dbReference>
<evidence type="ECO:0000313" key="9">
    <source>
        <dbReference type="Proteomes" id="UP001183615"/>
    </source>
</evidence>
<feature type="binding site" evidence="5">
    <location>
        <position position="99"/>
    </location>
    <ligand>
        <name>ATP</name>
        <dbReference type="ChEBI" id="CHEBI:30616"/>
    </ligand>
</feature>
<keyword evidence="4 5" id="KW-0460">Magnesium</keyword>
<dbReference type="InterPro" id="IPR005811">
    <property type="entry name" value="SUCC_ACL_C"/>
</dbReference>
<dbReference type="Gene3D" id="3.40.50.261">
    <property type="entry name" value="Succinyl-CoA synthetase domains"/>
    <property type="match status" value="1"/>
</dbReference>
<keyword evidence="5" id="KW-0816">Tricarboxylic acid cycle</keyword>
<comment type="caution">
    <text evidence="8">The sequence shown here is derived from an EMBL/GenBank/DDBJ whole genome shotgun (WGS) entry which is preliminary data.</text>
</comment>
<dbReference type="NCBIfam" id="TIGR01016">
    <property type="entry name" value="sucCoAbeta"/>
    <property type="match status" value="1"/>
</dbReference>
<keyword evidence="1 5" id="KW-0436">Ligase</keyword>
<dbReference type="InterPro" id="IPR005809">
    <property type="entry name" value="Succ_CoA_ligase-like_bsu"/>
</dbReference>
<evidence type="ECO:0000256" key="3">
    <source>
        <dbReference type="ARBA" id="ARBA00022741"/>
    </source>
</evidence>
<feature type="binding site" evidence="5">
    <location>
        <begin position="319"/>
        <end position="321"/>
    </location>
    <ligand>
        <name>substrate</name>
        <note>ligand shared with subunit alpha</note>
    </ligand>
</feature>
<dbReference type="InterPro" id="IPR016102">
    <property type="entry name" value="Succinyl-CoA_synth-like"/>
</dbReference>
<organism evidence="8 9">
    <name type="scientific">Streptomyces johnsoniae</name>
    <dbReference type="NCBI Taxonomy" id="3075532"/>
    <lineage>
        <taxon>Bacteria</taxon>
        <taxon>Bacillati</taxon>
        <taxon>Actinomycetota</taxon>
        <taxon>Actinomycetes</taxon>
        <taxon>Kitasatosporales</taxon>
        <taxon>Streptomycetaceae</taxon>
        <taxon>Streptomyces</taxon>
    </lineage>
</organism>
<evidence type="ECO:0000313" key="8">
    <source>
        <dbReference type="EMBL" id="MDT0443662.1"/>
    </source>
</evidence>
<dbReference type="PANTHER" id="PTHR11815:SF10">
    <property type="entry name" value="SUCCINATE--COA LIGASE [GDP-FORMING] SUBUNIT BETA, MITOCHONDRIAL"/>
    <property type="match status" value="1"/>
</dbReference>
<protein>
    <recommendedName>
        <fullName evidence="5">Succinate--CoA ligase [ADP-forming] subunit beta</fullName>
        <ecNumber evidence="5">6.2.1.5</ecNumber>
    </recommendedName>
    <alternativeName>
        <fullName evidence="5">Succinyl-CoA synthetase subunit beta</fullName>
        <shortName evidence="5">SCS-beta</shortName>
    </alternativeName>
</protein>
<evidence type="ECO:0000256" key="5">
    <source>
        <dbReference type="HAMAP-Rule" id="MF_00558"/>
    </source>
</evidence>
<dbReference type="SUPFAM" id="SSF52210">
    <property type="entry name" value="Succinyl-CoA synthetase domains"/>
    <property type="match status" value="1"/>
</dbReference>
<dbReference type="SUPFAM" id="SSF56059">
    <property type="entry name" value="Glutathione synthetase ATP-binding domain-like"/>
    <property type="match status" value="1"/>
</dbReference>
<comment type="pathway">
    <text evidence="5">Carbohydrate metabolism; tricarboxylic acid cycle; succinate from succinyl-CoA (ligase route): step 1/1.</text>
</comment>
<feature type="binding site" evidence="5">
    <location>
        <position position="205"/>
    </location>
    <ligand>
        <name>Mg(2+)</name>
        <dbReference type="ChEBI" id="CHEBI:18420"/>
    </ligand>
</feature>
<comment type="subunit">
    <text evidence="5">Heterotetramer of two alpha and two beta subunits.</text>
</comment>
<dbReference type="Gene3D" id="3.30.470.20">
    <property type="entry name" value="ATP-grasp fold, B domain"/>
    <property type="match status" value="1"/>
</dbReference>
<feature type="binding site" evidence="5">
    <location>
        <position position="191"/>
    </location>
    <ligand>
        <name>Mg(2+)</name>
        <dbReference type="ChEBI" id="CHEBI:18420"/>
    </ligand>
</feature>
<comment type="caution">
    <text evidence="5">Lacks conserved residue(s) required for the propagation of feature annotation.</text>
</comment>
<dbReference type="Proteomes" id="UP001183615">
    <property type="component" value="Unassembled WGS sequence"/>
</dbReference>
<dbReference type="GO" id="GO:0004775">
    <property type="term" value="F:succinate-CoA ligase (ADP-forming) activity"/>
    <property type="evidence" value="ECO:0007669"/>
    <property type="project" value="UniProtKB-EC"/>
</dbReference>
<dbReference type="PROSITE" id="PS01217">
    <property type="entry name" value="SUCCINYL_COA_LIG_3"/>
    <property type="match status" value="1"/>
</dbReference>
<dbReference type="Gene3D" id="3.30.1490.20">
    <property type="entry name" value="ATP-grasp fold, A domain"/>
    <property type="match status" value="1"/>
</dbReference>
<dbReference type="InterPro" id="IPR011761">
    <property type="entry name" value="ATP-grasp"/>
</dbReference>
<dbReference type="PROSITE" id="PS50975">
    <property type="entry name" value="ATP_GRASP"/>
    <property type="match status" value="1"/>
</dbReference>
<dbReference type="PANTHER" id="PTHR11815">
    <property type="entry name" value="SUCCINYL-COA SYNTHETASE BETA CHAIN"/>
    <property type="match status" value="1"/>
</dbReference>
<dbReference type="Pfam" id="PF00549">
    <property type="entry name" value="Ligase_CoA"/>
    <property type="match status" value="1"/>
</dbReference>
<dbReference type="InterPro" id="IPR013815">
    <property type="entry name" value="ATP_grasp_subdomain_1"/>
</dbReference>
<comment type="similarity">
    <text evidence="5">Belongs to the succinate/malate CoA ligase beta subunit family.</text>
</comment>
<dbReference type="RefSeq" id="WP_311617972.1">
    <property type="nucleotide sequence ID" value="NZ_JAVREV010000006.1"/>
</dbReference>
<name>A0ABU2S421_9ACTN</name>
<dbReference type="InterPro" id="IPR013650">
    <property type="entry name" value="ATP-grasp_succ-CoA_synth-type"/>
</dbReference>